<dbReference type="InterPro" id="IPR015057">
    <property type="entry name" value="Rv2632c-like"/>
</dbReference>
<accession>A0A4Q4ZA10</accession>
<dbReference type="Gene3D" id="3.30.160.240">
    <property type="entry name" value="Rv1738"/>
    <property type="match status" value="1"/>
</dbReference>
<reference evidence="2 3" key="1">
    <citation type="submission" date="2019-01" db="EMBL/GenBank/DDBJ databases">
        <title>Nocardioides guangzhouensis sp. nov., an actinobacterium isolated from soil.</title>
        <authorList>
            <person name="Fu Y."/>
            <person name="Cai Y."/>
            <person name="Lin Z."/>
            <person name="Chen P."/>
        </authorList>
    </citation>
    <scope>NUCLEOTIDE SEQUENCE [LARGE SCALE GENOMIC DNA]</scope>
    <source>
        <strain evidence="2 3">130</strain>
    </source>
</reference>
<dbReference type="Pfam" id="PF08962">
    <property type="entry name" value="Rv2632c-like"/>
    <property type="match status" value="1"/>
</dbReference>
<dbReference type="OrthoDB" id="4828144at2"/>
<dbReference type="SUPFAM" id="SSF143212">
    <property type="entry name" value="Rv2632c-like"/>
    <property type="match status" value="1"/>
</dbReference>
<organism evidence="2 3">
    <name type="scientific">Nocardioides guangzhouensis</name>
    <dbReference type="NCBI Taxonomy" id="2497878"/>
    <lineage>
        <taxon>Bacteria</taxon>
        <taxon>Bacillati</taxon>
        <taxon>Actinomycetota</taxon>
        <taxon>Actinomycetes</taxon>
        <taxon>Propionibacteriales</taxon>
        <taxon>Nocardioidaceae</taxon>
        <taxon>Nocardioides</taxon>
    </lineage>
</organism>
<dbReference type="EMBL" id="SDKM01000027">
    <property type="protein sequence ID" value="RYP84051.1"/>
    <property type="molecule type" value="Genomic_DNA"/>
</dbReference>
<comment type="caution">
    <text evidence="2">The sequence shown here is derived from an EMBL/GenBank/DDBJ whole genome shotgun (WGS) entry which is preliminary data.</text>
</comment>
<gene>
    <name evidence="2" type="ORF">EKO23_17395</name>
</gene>
<evidence type="ECO:0000256" key="1">
    <source>
        <dbReference type="SAM" id="MobiDB-lite"/>
    </source>
</evidence>
<protein>
    <submittedName>
        <fullName evidence="2">DUF1876 domain-containing protein</fullName>
    </submittedName>
</protein>
<sequence>MTGTPTASTWWVEVFLGEIDGVSTASARLHTRDRTGLSAKGTAKLSPRDDDVPEIGYELATARALMNLAHQLMSSAADDISGLTHEDVTADDLEHVHEAGPARTDDPGWPSVG</sequence>
<feature type="compositionally biased region" description="Basic and acidic residues" evidence="1">
    <location>
        <begin position="84"/>
        <end position="106"/>
    </location>
</feature>
<dbReference type="InterPro" id="IPR038070">
    <property type="entry name" value="Rv2632c-like_sf"/>
</dbReference>
<name>A0A4Q4ZA10_9ACTN</name>
<keyword evidence="3" id="KW-1185">Reference proteome</keyword>
<feature type="region of interest" description="Disordered" evidence="1">
    <location>
        <begin position="83"/>
        <end position="113"/>
    </location>
</feature>
<evidence type="ECO:0000313" key="2">
    <source>
        <dbReference type="EMBL" id="RYP84051.1"/>
    </source>
</evidence>
<evidence type="ECO:0000313" key="3">
    <source>
        <dbReference type="Proteomes" id="UP000295198"/>
    </source>
</evidence>
<dbReference type="AlphaFoldDB" id="A0A4Q4ZA10"/>
<proteinExistence type="predicted"/>
<dbReference type="RefSeq" id="WP_134719411.1">
    <property type="nucleotide sequence ID" value="NZ_SDKM01000027.1"/>
</dbReference>
<dbReference type="Proteomes" id="UP000295198">
    <property type="component" value="Unassembled WGS sequence"/>
</dbReference>